<dbReference type="SMART" id="SM00517">
    <property type="entry name" value="PolyA"/>
    <property type="match status" value="1"/>
</dbReference>
<dbReference type="InterPro" id="IPR036053">
    <property type="entry name" value="PABP-dom"/>
</dbReference>
<dbReference type="AlphaFoldDB" id="A0ABD1S355"/>
<protein>
    <submittedName>
        <fullName evidence="2">Polyadenylate-binding protein 7-like</fullName>
    </submittedName>
</protein>
<comment type="caution">
    <text evidence="2">The sequence shown here is derived from an EMBL/GenBank/DDBJ whole genome shotgun (WGS) entry which is preliminary data.</text>
</comment>
<dbReference type="Pfam" id="PF00658">
    <property type="entry name" value="MLLE"/>
    <property type="match status" value="1"/>
</dbReference>
<feature type="domain" description="PABC" evidence="1">
    <location>
        <begin position="30"/>
        <end position="110"/>
    </location>
</feature>
<dbReference type="Proteomes" id="UP001604277">
    <property type="component" value="Unassembled WGS sequence"/>
</dbReference>
<accession>A0ABD1S355</accession>
<evidence type="ECO:0000259" key="1">
    <source>
        <dbReference type="PROSITE" id="PS51309"/>
    </source>
</evidence>
<dbReference type="PROSITE" id="PS51309">
    <property type="entry name" value="PABC"/>
    <property type="match status" value="1"/>
</dbReference>
<dbReference type="Gene3D" id="1.10.1900.10">
    <property type="entry name" value="c-terminal domain of poly(a) binding protein"/>
    <property type="match status" value="1"/>
</dbReference>
<dbReference type="InterPro" id="IPR002004">
    <property type="entry name" value="PABP_HYD_C"/>
</dbReference>
<dbReference type="EMBL" id="JBFOLJ010000011">
    <property type="protein sequence ID" value="KAL2493689.1"/>
    <property type="molecule type" value="Genomic_DNA"/>
</dbReference>
<proteinExistence type="predicted"/>
<name>A0ABD1S355_9LAMI</name>
<keyword evidence="3" id="KW-1185">Reference proteome</keyword>
<dbReference type="SUPFAM" id="SSF63570">
    <property type="entry name" value="PABC (PABP) domain"/>
    <property type="match status" value="1"/>
</dbReference>
<sequence length="130" mass="14703">MMIHLKFTNDYLSFATTYPDFKKKKGMSIDSDNKGIRGLGRNLSQRDEMAWPNDHCKRDGHWFSRPDLAAKITGMLLEMDNSELLQLLESPESLATKVEEAVQVLELSKAKVSSQDAIHSNYLSAQVDVN</sequence>
<evidence type="ECO:0000313" key="2">
    <source>
        <dbReference type="EMBL" id="KAL2493689.1"/>
    </source>
</evidence>
<evidence type="ECO:0000313" key="3">
    <source>
        <dbReference type="Proteomes" id="UP001604277"/>
    </source>
</evidence>
<organism evidence="2 3">
    <name type="scientific">Forsythia ovata</name>
    <dbReference type="NCBI Taxonomy" id="205694"/>
    <lineage>
        <taxon>Eukaryota</taxon>
        <taxon>Viridiplantae</taxon>
        <taxon>Streptophyta</taxon>
        <taxon>Embryophyta</taxon>
        <taxon>Tracheophyta</taxon>
        <taxon>Spermatophyta</taxon>
        <taxon>Magnoliopsida</taxon>
        <taxon>eudicotyledons</taxon>
        <taxon>Gunneridae</taxon>
        <taxon>Pentapetalae</taxon>
        <taxon>asterids</taxon>
        <taxon>lamiids</taxon>
        <taxon>Lamiales</taxon>
        <taxon>Oleaceae</taxon>
        <taxon>Forsythieae</taxon>
        <taxon>Forsythia</taxon>
    </lineage>
</organism>
<gene>
    <name evidence="2" type="ORF">Fot_37446</name>
</gene>
<reference evidence="3" key="1">
    <citation type="submission" date="2024-07" db="EMBL/GenBank/DDBJ databases">
        <title>Two chromosome-level genome assemblies of Korean endemic species Abeliophyllum distichum and Forsythia ovata (Oleaceae).</title>
        <authorList>
            <person name="Jang H."/>
        </authorList>
    </citation>
    <scope>NUCLEOTIDE SEQUENCE [LARGE SCALE GENOMIC DNA]</scope>
</reference>